<dbReference type="InterPro" id="IPR006680">
    <property type="entry name" value="Amidohydro-rel"/>
</dbReference>
<dbReference type="Pfam" id="PF04909">
    <property type="entry name" value="Amidohydro_2"/>
    <property type="match status" value="1"/>
</dbReference>
<proteinExistence type="predicted"/>
<dbReference type="SUPFAM" id="SSF51556">
    <property type="entry name" value="Metallo-dependent hydrolases"/>
    <property type="match status" value="1"/>
</dbReference>
<sequence>MIIDSHAHTVASPVGPTVGGALMGIWTVLEASGDYYGKPAGPPEDDILGGAERQIRLMDEVGTDIQLTSPRPFVTKNSHQPGRIVHYWTEINNDVIATQVAAHPDRLRGIGALPFVHGRPVSEVFEELHRLLELGFVGIVLNPDPAEGLGGSPLLHDEYWYPLYELMIEHDVPGLLHSSACYGRENYSEHFISEESLAINSIIRGRVFERYPDLKLIIPHGGGSIPYQIGRWLAHDVSMRQIDPGREPYQETLKRFWFDTCLYSEPSLQLLFDTVGTDRVLFGTERPGSGGPYDDLKPVLEKMTGIDDADRAAIFEQNARNVYSRLPADFSAGS</sequence>
<dbReference type="PANTHER" id="PTHR21240">
    <property type="entry name" value="2-AMINO-3-CARBOXYLMUCONATE-6-SEMIALDEHYDE DECARBOXYLASE"/>
    <property type="match status" value="1"/>
</dbReference>
<name>A0ABN2NLB9_9PSEU</name>
<dbReference type="Gene3D" id="3.20.20.140">
    <property type="entry name" value="Metal-dependent hydrolases"/>
    <property type="match status" value="1"/>
</dbReference>
<dbReference type="PANTHER" id="PTHR21240:SF28">
    <property type="entry name" value="ISO-OROTATE DECARBOXYLASE (EUROFUNG)"/>
    <property type="match status" value="1"/>
</dbReference>
<evidence type="ECO:0000256" key="1">
    <source>
        <dbReference type="ARBA" id="ARBA00023239"/>
    </source>
</evidence>
<keyword evidence="4" id="KW-1185">Reference proteome</keyword>
<dbReference type="Proteomes" id="UP001500449">
    <property type="component" value="Unassembled WGS sequence"/>
</dbReference>
<evidence type="ECO:0000259" key="2">
    <source>
        <dbReference type="Pfam" id="PF04909"/>
    </source>
</evidence>
<evidence type="ECO:0000313" key="3">
    <source>
        <dbReference type="EMBL" id="GAA1872058.1"/>
    </source>
</evidence>
<dbReference type="InterPro" id="IPR032465">
    <property type="entry name" value="ACMSD"/>
</dbReference>
<keyword evidence="1" id="KW-0456">Lyase</keyword>
<comment type="caution">
    <text evidence="3">The sequence shown here is derived from an EMBL/GenBank/DDBJ whole genome shotgun (WGS) entry which is preliminary data.</text>
</comment>
<reference evidence="3 4" key="1">
    <citation type="journal article" date="2019" name="Int. J. Syst. Evol. Microbiol.">
        <title>The Global Catalogue of Microorganisms (GCM) 10K type strain sequencing project: providing services to taxonomists for standard genome sequencing and annotation.</title>
        <authorList>
            <consortium name="The Broad Institute Genomics Platform"/>
            <consortium name="The Broad Institute Genome Sequencing Center for Infectious Disease"/>
            <person name="Wu L."/>
            <person name="Ma J."/>
        </authorList>
    </citation>
    <scope>NUCLEOTIDE SEQUENCE [LARGE SCALE GENOMIC DNA]</scope>
    <source>
        <strain evidence="3 4">JCM 16009</strain>
    </source>
</reference>
<accession>A0ABN2NLB9</accession>
<gene>
    <name evidence="3" type="ORF">GCM10009836_61200</name>
</gene>
<dbReference type="InterPro" id="IPR032466">
    <property type="entry name" value="Metal_Hydrolase"/>
</dbReference>
<dbReference type="EMBL" id="BAAAQK010000025">
    <property type="protein sequence ID" value="GAA1872058.1"/>
    <property type="molecule type" value="Genomic_DNA"/>
</dbReference>
<protein>
    <submittedName>
        <fullName evidence="3">Amidohydrolase family protein</fullName>
    </submittedName>
</protein>
<evidence type="ECO:0000313" key="4">
    <source>
        <dbReference type="Proteomes" id="UP001500449"/>
    </source>
</evidence>
<organism evidence="3 4">
    <name type="scientific">Pseudonocardia ailaonensis</name>
    <dbReference type="NCBI Taxonomy" id="367279"/>
    <lineage>
        <taxon>Bacteria</taxon>
        <taxon>Bacillati</taxon>
        <taxon>Actinomycetota</taxon>
        <taxon>Actinomycetes</taxon>
        <taxon>Pseudonocardiales</taxon>
        <taxon>Pseudonocardiaceae</taxon>
        <taxon>Pseudonocardia</taxon>
    </lineage>
</organism>
<feature type="domain" description="Amidohydrolase-related" evidence="2">
    <location>
        <begin position="3"/>
        <end position="324"/>
    </location>
</feature>